<keyword evidence="2" id="KW-1185">Reference proteome</keyword>
<accession>A0A8S1RNF1</accession>
<comment type="caution">
    <text evidence="1">The sequence shown here is derived from an EMBL/GenBank/DDBJ whole genome shotgun (WGS) entry which is preliminary data.</text>
</comment>
<evidence type="ECO:0000313" key="2">
    <source>
        <dbReference type="Proteomes" id="UP000692954"/>
    </source>
</evidence>
<dbReference type="AlphaFoldDB" id="A0A8S1RNF1"/>
<gene>
    <name evidence="1" type="ORF">PSON_ATCC_30995.1.T1990056</name>
</gene>
<dbReference type="Proteomes" id="UP000692954">
    <property type="component" value="Unassembled WGS sequence"/>
</dbReference>
<proteinExistence type="predicted"/>
<protein>
    <submittedName>
        <fullName evidence="1">Uncharacterized protein</fullName>
    </submittedName>
</protein>
<sequence length="50" mass="6127">MRVMETRVIKRQRRCQNKNSFLDHYNNNCLLTFDEGQIQDILEKTIQTKR</sequence>
<organism evidence="1 2">
    <name type="scientific">Paramecium sonneborni</name>
    <dbReference type="NCBI Taxonomy" id="65129"/>
    <lineage>
        <taxon>Eukaryota</taxon>
        <taxon>Sar</taxon>
        <taxon>Alveolata</taxon>
        <taxon>Ciliophora</taxon>
        <taxon>Intramacronucleata</taxon>
        <taxon>Oligohymenophorea</taxon>
        <taxon>Peniculida</taxon>
        <taxon>Parameciidae</taxon>
        <taxon>Paramecium</taxon>
    </lineage>
</organism>
<reference evidence="1" key="1">
    <citation type="submission" date="2021-01" db="EMBL/GenBank/DDBJ databases">
        <authorList>
            <consortium name="Genoscope - CEA"/>
            <person name="William W."/>
        </authorList>
    </citation>
    <scope>NUCLEOTIDE SEQUENCE</scope>
</reference>
<name>A0A8S1RNF1_9CILI</name>
<evidence type="ECO:0000313" key="1">
    <source>
        <dbReference type="EMBL" id="CAD8128903.1"/>
    </source>
</evidence>
<dbReference type="EMBL" id="CAJJDN010000199">
    <property type="protein sequence ID" value="CAD8128903.1"/>
    <property type="molecule type" value="Genomic_DNA"/>
</dbReference>